<name>A0AAV4UHT4_CAEEX</name>
<dbReference type="EMBL" id="BPLR01012887">
    <property type="protein sequence ID" value="GIY57324.1"/>
    <property type="molecule type" value="Genomic_DNA"/>
</dbReference>
<comment type="caution">
    <text evidence="2">The sequence shown here is derived from an EMBL/GenBank/DDBJ whole genome shotgun (WGS) entry which is preliminary data.</text>
</comment>
<sequence>MEGHCLSCYVLVFTLLSCVVVSKGGGYGSDGYGGLPAGAISIRYGRVLAYGGYGYELQVPEVVTNNTVESLLSACSNSSTCQGNRMDDAVYDYYCNCDDSCVKVRHLLKWFQARNRVRKCHQTRRRREVRLSQRRQPSPRVHGRHVQGERRLCQAVLPTREHPHLHSLWQLC</sequence>
<accession>A0AAV4UHT4</accession>
<dbReference type="AlphaFoldDB" id="A0AAV4UHT4"/>
<feature type="chain" id="PRO_5043887400" evidence="1">
    <location>
        <begin position="25"/>
        <end position="172"/>
    </location>
</feature>
<reference evidence="2 3" key="1">
    <citation type="submission" date="2021-06" db="EMBL/GenBank/DDBJ databases">
        <title>Caerostris extrusa draft genome.</title>
        <authorList>
            <person name="Kono N."/>
            <person name="Arakawa K."/>
        </authorList>
    </citation>
    <scope>NUCLEOTIDE SEQUENCE [LARGE SCALE GENOMIC DNA]</scope>
</reference>
<gene>
    <name evidence="2" type="ORF">CEXT_391441</name>
</gene>
<evidence type="ECO:0000313" key="2">
    <source>
        <dbReference type="EMBL" id="GIY57324.1"/>
    </source>
</evidence>
<evidence type="ECO:0000313" key="3">
    <source>
        <dbReference type="Proteomes" id="UP001054945"/>
    </source>
</evidence>
<evidence type="ECO:0000256" key="1">
    <source>
        <dbReference type="SAM" id="SignalP"/>
    </source>
</evidence>
<keyword evidence="1" id="KW-0732">Signal</keyword>
<dbReference type="Proteomes" id="UP001054945">
    <property type="component" value="Unassembled WGS sequence"/>
</dbReference>
<feature type="signal peptide" evidence="1">
    <location>
        <begin position="1"/>
        <end position="24"/>
    </location>
</feature>
<proteinExistence type="predicted"/>
<keyword evidence="3" id="KW-1185">Reference proteome</keyword>
<organism evidence="2 3">
    <name type="scientific">Caerostris extrusa</name>
    <name type="common">Bark spider</name>
    <name type="synonym">Caerostris bankana</name>
    <dbReference type="NCBI Taxonomy" id="172846"/>
    <lineage>
        <taxon>Eukaryota</taxon>
        <taxon>Metazoa</taxon>
        <taxon>Ecdysozoa</taxon>
        <taxon>Arthropoda</taxon>
        <taxon>Chelicerata</taxon>
        <taxon>Arachnida</taxon>
        <taxon>Araneae</taxon>
        <taxon>Araneomorphae</taxon>
        <taxon>Entelegynae</taxon>
        <taxon>Araneoidea</taxon>
        <taxon>Araneidae</taxon>
        <taxon>Caerostris</taxon>
    </lineage>
</organism>
<protein>
    <submittedName>
        <fullName evidence="2">Uncharacterized protein</fullName>
    </submittedName>
</protein>